<dbReference type="EMBL" id="RWKW01000026">
    <property type="protein sequence ID" value="RST87103.1"/>
    <property type="molecule type" value="Genomic_DNA"/>
</dbReference>
<dbReference type="Pfam" id="PF13185">
    <property type="entry name" value="GAF_2"/>
    <property type="match status" value="1"/>
</dbReference>
<evidence type="ECO:0000313" key="2">
    <source>
        <dbReference type="EMBL" id="RST87103.1"/>
    </source>
</evidence>
<dbReference type="Gene3D" id="3.30.450.40">
    <property type="match status" value="1"/>
</dbReference>
<gene>
    <name evidence="2" type="ORF">EJC49_07495</name>
</gene>
<dbReference type="AlphaFoldDB" id="A0A3S0AU21"/>
<protein>
    <submittedName>
        <fullName evidence="2">GAF domain-containing protein</fullName>
    </submittedName>
</protein>
<dbReference type="SUPFAM" id="SSF55781">
    <property type="entry name" value="GAF domain-like"/>
    <property type="match status" value="1"/>
</dbReference>
<accession>A0A3S0AU21</accession>
<keyword evidence="3" id="KW-1185">Reference proteome</keyword>
<organism evidence="2 3">
    <name type="scientific">Aquibium carbonis</name>
    <dbReference type="NCBI Taxonomy" id="2495581"/>
    <lineage>
        <taxon>Bacteria</taxon>
        <taxon>Pseudomonadati</taxon>
        <taxon>Pseudomonadota</taxon>
        <taxon>Alphaproteobacteria</taxon>
        <taxon>Hyphomicrobiales</taxon>
        <taxon>Phyllobacteriaceae</taxon>
        <taxon>Aquibium</taxon>
    </lineage>
</organism>
<dbReference type="InterPro" id="IPR029016">
    <property type="entry name" value="GAF-like_dom_sf"/>
</dbReference>
<comment type="caution">
    <text evidence="2">The sequence shown here is derived from an EMBL/GenBank/DDBJ whole genome shotgun (WGS) entry which is preliminary data.</text>
</comment>
<name>A0A3S0AU21_9HYPH</name>
<sequence length="159" mass="17171">MTLSIEGGALVDAMPRGAIAMFDILADRIRENVGYLLMTVLAPNGDEPFLTRMFSTNLDQYPLGAADPIEDSLWFRRLFTDGEAIVANDAEAIEAWLPGFDAYVAQGYGSLANIPIVVSGTTIGLLNLMDEAGHFTAERIALLRAELPLAALAILAKRM</sequence>
<dbReference type="RefSeq" id="WP_126698853.1">
    <property type="nucleotide sequence ID" value="NZ_RWKW01000026.1"/>
</dbReference>
<dbReference type="InterPro" id="IPR003018">
    <property type="entry name" value="GAF"/>
</dbReference>
<evidence type="ECO:0000259" key="1">
    <source>
        <dbReference type="Pfam" id="PF13185"/>
    </source>
</evidence>
<feature type="domain" description="GAF" evidence="1">
    <location>
        <begin position="21"/>
        <end position="154"/>
    </location>
</feature>
<dbReference type="Proteomes" id="UP000278398">
    <property type="component" value="Unassembled WGS sequence"/>
</dbReference>
<proteinExistence type="predicted"/>
<dbReference type="OrthoDB" id="8117027at2"/>
<evidence type="ECO:0000313" key="3">
    <source>
        <dbReference type="Proteomes" id="UP000278398"/>
    </source>
</evidence>
<reference evidence="2 3" key="1">
    <citation type="submission" date="2018-12" db="EMBL/GenBank/DDBJ databases">
        <title>Mesorhizobium carbonis sp. nov., isolated from coal mine water.</title>
        <authorList>
            <person name="Xin W."/>
            <person name="Xu Z."/>
            <person name="Xiang F."/>
            <person name="Zhang J."/>
            <person name="Xi L."/>
            <person name="Liu J."/>
        </authorList>
    </citation>
    <scope>NUCLEOTIDE SEQUENCE [LARGE SCALE GENOMIC DNA]</scope>
    <source>
        <strain evidence="2 3">B2.3</strain>
    </source>
</reference>